<dbReference type="RefSeq" id="WP_278468474.1">
    <property type="nucleotide sequence ID" value="NZ_JAGZMU010000008.1"/>
</dbReference>
<evidence type="ECO:0000313" key="1">
    <source>
        <dbReference type="EMBL" id="MBS4894027.1"/>
    </source>
</evidence>
<evidence type="ECO:0008006" key="3">
    <source>
        <dbReference type="Google" id="ProtNLM"/>
    </source>
</evidence>
<proteinExistence type="predicted"/>
<dbReference type="Proteomes" id="UP000778864">
    <property type="component" value="Unassembled WGS sequence"/>
</dbReference>
<dbReference type="EMBL" id="JAGZMU010000008">
    <property type="protein sequence ID" value="MBS4894027.1"/>
    <property type="molecule type" value="Genomic_DNA"/>
</dbReference>
<name>A0A943A4B8_VEIPA</name>
<dbReference type="AlphaFoldDB" id="A0A943A4B8"/>
<protein>
    <recommendedName>
        <fullName evidence="3">AP2 domain-containing protein</fullName>
    </recommendedName>
</protein>
<evidence type="ECO:0000313" key="2">
    <source>
        <dbReference type="Proteomes" id="UP000778864"/>
    </source>
</evidence>
<accession>A0A943A4B8</accession>
<reference evidence="1" key="1">
    <citation type="submission" date="2021-02" db="EMBL/GenBank/DDBJ databases">
        <title>Infant gut strain persistence is associated with maternal origin, phylogeny, and functional potential including surface adhesion and iron acquisition.</title>
        <authorList>
            <person name="Lou Y.C."/>
        </authorList>
    </citation>
    <scope>NUCLEOTIDE SEQUENCE</scope>
    <source>
        <strain evidence="1">L3_108_031G1_dasL3_108_031G1_concoct_20</strain>
    </source>
</reference>
<gene>
    <name evidence="1" type="ORF">KHZ90_09690</name>
</gene>
<comment type="caution">
    <text evidence="1">The sequence shown here is derived from an EMBL/GenBank/DDBJ whole genome shotgun (WGS) entry which is preliminary data.</text>
</comment>
<sequence length="262" mass="30977">MRKDLENNIKSRLGEIRVMNCGEECEIIQYNNARDITVKFLKTEEEAKGDYGQFKKGSIKSHFTPTVYNIGVVGLETTKINGKNIKSYDIWNSMLQRCYDEKLQQKHPTYIGCKVCNEWLYYSNFKKWFNKNYYEIEEQRIHLDKDILKRENKIYSPETCVFVPERINSLFTKSNATRGDLPIGVSWIKETNKYRTVCSIFDIKTNKSKNKHLGCYNTPNEAFESYKNFKEKYVKQVAEQYKGRIPSKLYDAMINYKVEITD</sequence>
<organism evidence="1 2">
    <name type="scientific">Veillonella parvula</name>
    <name type="common">Staphylococcus parvulus</name>
    <dbReference type="NCBI Taxonomy" id="29466"/>
    <lineage>
        <taxon>Bacteria</taxon>
        <taxon>Bacillati</taxon>
        <taxon>Bacillota</taxon>
        <taxon>Negativicutes</taxon>
        <taxon>Veillonellales</taxon>
        <taxon>Veillonellaceae</taxon>
        <taxon>Veillonella</taxon>
    </lineage>
</organism>